<dbReference type="FunFam" id="3.40.50.720:FF:000026">
    <property type="entry name" value="Glyoxylate/hydroxypyruvate reductase B"/>
    <property type="match status" value="1"/>
</dbReference>
<dbReference type="SUPFAM" id="SSF52283">
    <property type="entry name" value="Formate/glycerate dehydrogenase catalytic domain-like"/>
    <property type="match status" value="1"/>
</dbReference>
<proteinExistence type="inferred from homology"/>
<sequence length="334" mass="36992">MTSIIRPRLLINNQIPSQFIRALEPVFDLDYQDIATPVSQEQILSRIRAQPPDAMLLFGKILIDKELLSIAGDKLKMVATTSVGYDHIDVKECQNRGISIGYAPGVIADVVADLAVTLLLVTSKRINEAMRAVRNGEWGTSSDIGWMCGKPLANSTIGIVGLGHIGLAIARRLQPFSIQRILYCGKHEKQFDSENDKKLFQFVQFEELLRLSDFVIIACALNDETRNMFNRKAFEQMKNDAILVNIARGGIIDQDALYDALKNGQIQAAGLDVTVPEPLPTDHPLLTLDNCIIVPHIGGGDLSVRYQMIQISVDNLLNFFSGKPMVHQVNLDNA</sequence>
<dbReference type="EMBL" id="CAJNOL010001250">
    <property type="protein sequence ID" value="CAF1321984.1"/>
    <property type="molecule type" value="Genomic_DNA"/>
</dbReference>
<dbReference type="PANTHER" id="PTHR10996">
    <property type="entry name" value="2-HYDROXYACID DEHYDROGENASE-RELATED"/>
    <property type="match status" value="1"/>
</dbReference>
<gene>
    <name evidence="7" type="ORF">JXQ802_LOCUS30591</name>
    <name evidence="6" type="ORF">PYM288_LOCUS20162</name>
</gene>
<keyword evidence="1 3" id="KW-0560">Oxidoreductase</keyword>
<dbReference type="Pfam" id="PF02826">
    <property type="entry name" value="2-Hacid_dh_C"/>
    <property type="match status" value="1"/>
</dbReference>
<dbReference type="PANTHER" id="PTHR10996:SF277">
    <property type="entry name" value="GLYOXYLATE REDUCTASE_HYDROXYPYRUVATE REDUCTASE"/>
    <property type="match status" value="1"/>
</dbReference>
<comment type="caution">
    <text evidence="6">The sequence shown here is derived from an EMBL/GenBank/DDBJ whole genome shotgun (WGS) entry which is preliminary data.</text>
</comment>
<evidence type="ECO:0000259" key="4">
    <source>
        <dbReference type="Pfam" id="PF00389"/>
    </source>
</evidence>
<evidence type="ECO:0000256" key="1">
    <source>
        <dbReference type="ARBA" id="ARBA00023002"/>
    </source>
</evidence>
<dbReference type="Gene3D" id="3.40.50.720">
    <property type="entry name" value="NAD(P)-binding Rossmann-like Domain"/>
    <property type="match status" value="2"/>
</dbReference>
<dbReference type="InterPro" id="IPR050223">
    <property type="entry name" value="D-isomer_2-hydroxyacid_DH"/>
</dbReference>
<dbReference type="PROSITE" id="PS00671">
    <property type="entry name" value="D_2_HYDROXYACID_DH_3"/>
    <property type="match status" value="1"/>
</dbReference>
<dbReference type="Pfam" id="PF00389">
    <property type="entry name" value="2-Hacid_dh"/>
    <property type="match status" value="1"/>
</dbReference>
<feature type="domain" description="D-isomer specific 2-hydroxyacid dehydrogenase NAD-binding" evidence="5">
    <location>
        <begin position="117"/>
        <end position="298"/>
    </location>
</feature>
<dbReference type="Proteomes" id="UP000663870">
    <property type="component" value="Unassembled WGS sequence"/>
</dbReference>
<dbReference type="CDD" id="cd05301">
    <property type="entry name" value="GDH"/>
    <property type="match status" value="1"/>
</dbReference>
<evidence type="ECO:0000313" key="9">
    <source>
        <dbReference type="Proteomes" id="UP000663870"/>
    </source>
</evidence>
<dbReference type="SUPFAM" id="SSF51735">
    <property type="entry name" value="NAD(P)-binding Rossmann-fold domains"/>
    <property type="match status" value="1"/>
</dbReference>
<dbReference type="InterPro" id="IPR029753">
    <property type="entry name" value="D-isomer_DH_CS"/>
</dbReference>
<dbReference type="InterPro" id="IPR006139">
    <property type="entry name" value="D-isomer_2_OHA_DH_cat_dom"/>
</dbReference>
<evidence type="ECO:0000259" key="5">
    <source>
        <dbReference type="Pfam" id="PF02826"/>
    </source>
</evidence>
<dbReference type="GO" id="GO:0030267">
    <property type="term" value="F:glyoxylate reductase (NADPH) activity"/>
    <property type="evidence" value="ECO:0007669"/>
    <property type="project" value="TreeGrafter"/>
</dbReference>
<dbReference type="Proteomes" id="UP000663854">
    <property type="component" value="Unassembled WGS sequence"/>
</dbReference>
<evidence type="ECO:0000313" key="8">
    <source>
        <dbReference type="Proteomes" id="UP000663854"/>
    </source>
</evidence>
<dbReference type="GO" id="GO:0008465">
    <property type="term" value="F:hydroxypyruvate reductase (NADH) activity"/>
    <property type="evidence" value="ECO:0007669"/>
    <property type="project" value="TreeGrafter"/>
</dbReference>
<dbReference type="GO" id="GO:0051287">
    <property type="term" value="F:NAD binding"/>
    <property type="evidence" value="ECO:0007669"/>
    <property type="project" value="InterPro"/>
</dbReference>
<evidence type="ECO:0000256" key="3">
    <source>
        <dbReference type="RuleBase" id="RU003719"/>
    </source>
</evidence>
<evidence type="ECO:0000313" key="6">
    <source>
        <dbReference type="EMBL" id="CAF1110439.1"/>
    </source>
</evidence>
<dbReference type="AlphaFoldDB" id="A0A814PU15"/>
<protein>
    <recommendedName>
        <fullName evidence="2">Glyoxylate reductase/hydroxypyruvate reductase</fullName>
    </recommendedName>
</protein>
<evidence type="ECO:0000256" key="2">
    <source>
        <dbReference type="ARBA" id="ARBA00073306"/>
    </source>
</evidence>
<dbReference type="InterPro" id="IPR036291">
    <property type="entry name" value="NAD(P)-bd_dom_sf"/>
</dbReference>
<reference evidence="6" key="1">
    <citation type="submission" date="2021-02" db="EMBL/GenBank/DDBJ databases">
        <authorList>
            <person name="Nowell W R."/>
        </authorList>
    </citation>
    <scope>NUCLEOTIDE SEQUENCE</scope>
</reference>
<organism evidence="6 8">
    <name type="scientific">Rotaria sordida</name>
    <dbReference type="NCBI Taxonomy" id="392033"/>
    <lineage>
        <taxon>Eukaryota</taxon>
        <taxon>Metazoa</taxon>
        <taxon>Spiralia</taxon>
        <taxon>Gnathifera</taxon>
        <taxon>Rotifera</taxon>
        <taxon>Eurotatoria</taxon>
        <taxon>Bdelloidea</taxon>
        <taxon>Philodinida</taxon>
        <taxon>Philodinidae</taxon>
        <taxon>Rotaria</taxon>
    </lineage>
</organism>
<feature type="domain" description="D-isomer specific 2-hydroxyacid dehydrogenase catalytic" evidence="4">
    <location>
        <begin position="16"/>
        <end position="330"/>
    </location>
</feature>
<dbReference type="InterPro" id="IPR006140">
    <property type="entry name" value="D-isomer_DH_NAD-bd"/>
</dbReference>
<name>A0A814PU15_9BILA</name>
<comment type="similarity">
    <text evidence="3">Belongs to the D-isomer specific 2-hydroxyacid dehydrogenase family.</text>
</comment>
<keyword evidence="9" id="KW-1185">Reference proteome</keyword>
<accession>A0A814PU15</accession>
<evidence type="ECO:0000313" key="7">
    <source>
        <dbReference type="EMBL" id="CAF1321984.1"/>
    </source>
</evidence>
<dbReference type="GO" id="GO:0005829">
    <property type="term" value="C:cytosol"/>
    <property type="evidence" value="ECO:0007669"/>
    <property type="project" value="TreeGrafter"/>
</dbReference>
<dbReference type="EMBL" id="CAJNOH010000717">
    <property type="protein sequence ID" value="CAF1110439.1"/>
    <property type="molecule type" value="Genomic_DNA"/>
</dbReference>